<dbReference type="Pfam" id="PF01636">
    <property type="entry name" value="APH"/>
    <property type="match status" value="1"/>
</dbReference>
<dbReference type="AlphaFoldDB" id="H1S077"/>
<accession>H1S077</accession>
<dbReference type="EMBL" id="AHJE01000013">
    <property type="protein sequence ID" value="EHP44013.1"/>
    <property type="molecule type" value="Genomic_DNA"/>
</dbReference>
<dbReference type="Gene3D" id="3.30.200.20">
    <property type="entry name" value="Phosphorylase Kinase, domain 1"/>
    <property type="match status" value="1"/>
</dbReference>
<dbReference type="InterPro" id="IPR041726">
    <property type="entry name" value="ACAD10_11_N"/>
</dbReference>
<sequence>MSTNVSNFEGTREVAEQQRFDMAALEAWMREHVAGFTGPLSIEQFKGGQSNPTFKLITPGQTYVMRAKPGPKSKLLPSAHAIEREYRVMAALAGTDVPVARMYALCEDETVIGRAFYIMEFVAGRVLWDQSLPGMTPAERGAIYDEMNRVISALHTVDYQAIGLGDYGKPGNYFSRQIERWTKQYKLSETESIPAMDSLMAWLPGHIPQEDADLTSIVHGDYRLDNLMFHPTEPRVLAVLDWELSTLGHPMADFGYHCMSWHIAPGQFRGIAGLDHAGLGIPDEATYRRTYEQRTGRPITGDWNFYLAFSMFRIAGILQGIMKRVVDGTASSAHPALRRDHQETSSPSRGEEVFLRDRLSYQMMCSPAFGDDLTMTRTRFATRHAKILPGKCPGPNLDFQLLSNTYDNIQQNQYRRQSQCQPAAVLS</sequence>
<dbReference type="InterPro" id="IPR002575">
    <property type="entry name" value="Aminoglycoside_PTrfase"/>
</dbReference>
<dbReference type="CDD" id="cd05154">
    <property type="entry name" value="ACAD10_11_N-like"/>
    <property type="match status" value="1"/>
</dbReference>
<gene>
    <name evidence="2" type="ORF">OR16_04972</name>
</gene>
<dbReference type="PATRIC" id="fig|1127483.3.peg.989"/>
<keyword evidence="2" id="KW-0808">Transferase</keyword>
<dbReference type="InterPro" id="IPR011009">
    <property type="entry name" value="Kinase-like_dom_sf"/>
</dbReference>
<protein>
    <submittedName>
        <fullName evidence="2">Aminoglycoside phosphotransferase</fullName>
    </submittedName>
</protein>
<dbReference type="Gene3D" id="3.90.1200.10">
    <property type="match status" value="1"/>
</dbReference>
<dbReference type="GO" id="GO:0016740">
    <property type="term" value="F:transferase activity"/>
    <property type="evidence" value="ECO:0007669"/>
    <property type="project" value="UniProtKB-KW"/>
</dbReference>
<evidence type="ECO:0000313" key="2">
    <source>
        <dbReference type="EMBL" id="EHP44013.1"/>
    </source>
</evidence>
<dbReference type="InterPro" id="IPR052898">
    <property type="entry name" value="ACAD10-like"/>
</dbReference>
<reference evidence="2 3" key="1">
    <citation type="journal article" date="2012" name="J. Bacteriol.">
        <title>De Novo Genome Project of Cupriavidus basilensis OR16.</title>
        <authorList>
            <person name="Cserhati M."/>
            <person name="Kriszt B."/>
            <person name="Szoboszlay S."/>
            <person name="Toth A."/>
            <person name="Szabo I."/>
            <person name="Tancsics A."/>
            <person name="Nagy I."/>
            <person name="Horvath B."/>
            <person name="Nagy I."/>
            <person name="Kukolya J."/>
        </authorList>
    </citation>
    <scope>NUCLEOTIDE SEQUENCE [LARGE SCALE GENOMIC DNA]</scope>
    <source>
        <strain evidence="2 3">OR16</strain>
    </source>
</reference>
<organism evidence="2 3">
    <name type="scientific">Cupriavidus basilensis OR16</name>
    <dbReference type="NCBI Taxonomy" id="1127483"/>
    <lineage>
        <taxon>Bacteria</taxon>
        <taxon>Pseudomonadati</taxon>
        <taxon>Pseudomonadota</taxon>
        <taxon>Betaproteobacteria</taxon>
        <taxon>Burkholderiales</taxon>
        <taxon>Burkholderiaceae</taxon>
        <taxon>Cupriavidus</taxon>
    </lineage>
</organism>
<name>H1S077_9BURK</name>
<dbReference type="PANTHER" id="PTHR47829">
    <property type="entry name" value="HYDROLASE, PUTATIVE (AFU_ORTHOLOGUE AFUA_1G12880)-RELATED"/>
    <property type="match status" value="1"/>
</dbReference>
<evidence type="ECO:0000313" key="3">
    <source>
        <dbReference type="Proteomes" id="UP000005808"/>
    </source>
</evidence>
<dbReference type="Proteomes" id="UP000005808">
    <property type="component" value="Unassembled WGS sequence"/>
</dbReference>
<dbReference type="PANTHER" id="PTHR47829:SF3">
    <property type="entry name" value="AMINOGLYCOSIDE PHOSPHOTRANSFERASE DOMAIN-CONTAINING PROTEIN"/>
    <property type="match status" value="1"/>
</dbReference>
<proteinExistence type="predicted"/>
<feature type="domain" description="Aminoglycoside phosphotransferase" evidence="1">
    <location>
        <begin position="42"/>
        <end position="270"/>
    </location>
</feature>
<dbReference type="SUPFAM" id="SSF56112">
    <property type="entry name" value="Protein kinase-like (PK-like)"/>
    <property type="match status" value="1"/>
</dbReference>
<evidence type="ECO:0000259" key="1">
    <source>
        <dbReference type="Pfam" id="PF01636"/>
    </source>
</evidence>
<comment type="caution">
    <text evidence="2">The sequence shown here is derived from an EMBL/GenBank/DDBJ whole genome shotgun (WGS) entry which is preliminary data.</text>
</comment>